<gene>
    <name evidence="2" type="ORF">THAOC_22450</name>
</gene>
<dbReference type="Proteomes" id="UP000266841">
    <property type="component" value="Unassembled WGS sequence"/>
</dbReference>
<comment type="caution">
    <text evidence="2">The sequence shown here is derived from an EMBL/GenBank/DDBJ whole genome shotgun (WGS) entry which is preliminary data.</text>
</comment>
<evidence type="ECO:0000256" key="1">
    <source>
        <dbReference type="SAM" id="MobiDB-lite"/>
    </source>
</evidence>
<name>K0S995_THAOC</name>
<dbReference type="AlphaFoldDB" id="K0S995"/>
<evidence type="ECO:0000313" key="3">
    <source>
        <dbReference type="Proteomes" id="UP000266841"/>
    </source>
</evidence>
<evidence type="ECO:0000313" key="2">
    <source>
        <dbReference type="EMBL" id="EJK57496.1"/>
    </source>
</evidence>
<dbReference type="EMBL" id="AGNL01028020">
    <property type="protein sequence ID" value="EJK57496.1"/>
    <property type="molecule type" value="Genomic_DNA"/>
</dbReference>
<protein>
    <submittedName>
        <fullName evidence="2">Uncharacterized protein</fullName>
    </submittedName>
</protein>
<reference evidence="2 3" key="1">
    <citation type="journal article" date="2012" name="Genome Biol.">
        <title>Genome and low-iron response of an oceanic diatom adapted to chronic iron limitation.</title>
        <authorList>
            <person name="Lommer M."/>
            <person name="Specht M."/>
            <person name="Roy A.S."/>
            <person name="Kraemer L."/>
            <person name="Andreson R."/>
            <person name="Gutowska M.A."/>
            <person name="Wolf J."/>
            <person name="Bergner S.V."/>
            <person name="Schilhabel M.B."/>
            <person name="Klostermeier U.C."/>
            <person name="Beiko R.G."/>
            <person name="Rosenstiel P."/>
            <person name="Hippler M."/>
            <person name="Laroche J."/>
        </authorList>
    </citation>
    <scope>NUCLEOTIDE SEQUENCE [LARGE SCALE GENOMIC DNA]</scope>
    <source>
        <strain evidence="2 3">CCMP1005</strain>
    </source>
</reference>
<keyword evidence="3" id="KW-1185">Reference proteome</keyword>
<feature type="compositionally biased region" description="Basic and acidic residues" evidence="1">
    <location>
        <begin position="209"/>
        <end position="225"/>
    </location>
</feature>
<feature type="region of interest" description="Disordered" evidence="1">
    <location>
        <begin position="202"/>
        <end position="225"/>
    </location>
</feature>
<proteinExistence type="predicted"/>
<organism evidence="2 3">
    <name type="scientific">Thalassiosira oceanica</name>
    <name type="common">Marine diatom</name>
    <dbReference type="NCBI Taxonomy" id="159749"/>
    <lineage>
        <taxon>Eukaryota</taxon>
        <taxon>Sar</taxon>
        <taxon>Stramenopiles</taxon>
        <taxon>Ochrophyta</taxon>
        <taxon>Bacillariophyta</taxon>
        <taxon>Coscinodiscophyceae</taxon>
        <taxon>Thalassiosirophycidae</taxon>
        <taxon>Thalassiosirales</taxon>
        <taxon>Thalassiosiraceae</taxon>
        <taxon>Thalassiosira</taxon>
    </lineage>
</organism>
<accession>K0S995</accession>
<sequence length="265" mass="29756">MQQQRSKIANSCHYFSATTFKLAVFYSGEILQVIGDRRLLVSPCPQKPIPPSSRSADSGRAQHSRLLQWGPSERLWHLPSSVRPFTVTALPNANMACFKHSIGPGASRVLVEVRGAILPCVPFTVFRSDPRRVLKISTRSEIHGVQVAKHRLEFFSVLRRWGGAIYTENLSVLPFAQKVAARYLLIPAEGVASSPMRPACISGRLRPKAKSDDEHGKFRSDRNRQERTHCEKRCQVALRRKETATPCNKSARKDLYVSILISDLL</sequence>